<feature type="transmembrane region" description="Helical" evidence="2">
    <location>
        <begin position="283"/>
        <end position="302"/>
    </location>
</feature>
<dbReference type="EMBL" id="MRVG01000013">
    <property type="protein sequence ID" value="PMB64471.1"/>
    <property type="molecule type" value="Genomic_DNA"/>
</dbReference>
<dbReference type="GO" id="GO:0009247">
    <property type="term" value="P:glycolipid biosynthetic process"/>
    <property type="evidence" value="ECO:0007669"/>
    <property type="project" value="TreeGrafter"/>
</dbReference>
<dbReference type="Gene3D" id="3.40.50.720">
    <property type="entry name" value="NAD(P)-binding Rossmann-like Domain"/>
    <property type="match status" value="1"/>
</dbReference>
<reference evidence="4 5" key="1">
    <citation type="journal article" date="2016" name="Appl. Microbiol. Biotechnol.">
        <title>Characterization of T-DNA insertion mutants with decreased virulence in the entomopathogenic fungus Beauveria bassiana JEF-007.</title>
        <authorList>
            <person name="Kim S."/>
            <person name="Lee S.J."/>
            <person name="Nai Y.S."/>
            <person name="Yu J.S."/>
            <person name="Lee M.R."/>
            <person name="Yang Y.T."/>
            <person name="Kim J.S."/>
        </authorList>
    </citation>
    <scope>NUCLEOTIDE SEQUENCE [LARGE SCALE GENOMIC DNA]</scope>
    <source>
        <strain evidence="4 5">JEF-007</strain>
    </source>
</reference>
<keyword evidence="2" id="KW-1133">Transmembrane helix</keyword>
<name>A0A2N6NB16_BEABA</name>
<dbReference type="PANTHER" id="PTHR12286">
    <property type="entry name" value="SACCHAROPINE DEHYDROGENASE-LIKE OXIDOREDUCTASE"/>
    <property type="match status" value="1"/>
</dbReference>
<accession>A0A2N6NB16</accession>
<evidence type="ECO:0000256" key="1">
    <source>
        <dbReference type="ARBA" id="ARBA00038048"/>
    </source>
</evidence>
<dbReference type="SUPFAM" id="SSF51735">
    <property type="entry name" value="NAD(P)-binding Rossmann-fold domains"/>
    <property type="match status" value="1"/>
</dbReference>
<dbReference type="Proteomes" id="UP000235728">
    <property type="component" value="Unassembled WGS sequence"/>
</dbReference>
<evidence type="ECO:0000259" key="3">
    <source>
        <dbReference type="Pfam" id="PF03435"/>
    </source>
</evidence>
<evidence type="ECO:0000313" key="5">
    <source>
        <dbReference type="Proteomes" id="UP000235728"/>
    </source>
</evidence>
<organism evidence="4 5">
    <name type="scientific">Beauveria bassiana</name>
    <name type="common">White muscardine disease fungus</name>
    <name type="synonym">Tritirachium shiotae</name>
    <dbReference type="NCBI Taxonomy" id="176275"/>
    <lineage>
        <taxon>Eukaryota</taxon>
        <taxon>Fungi</taxon>
        <taxon>Dikarya</taxon>
        <taxon>Ascomycota</taxon>
        <taxon>Pezizomycotina</taxon>
        <taxon>Sordariomycetes</taxon>
        <taxon>Hypocreomycetidae</taxon>
        <taxon>Hypocreales</taxon>
        <taxon>Cordycipitaceae</taxon>
        <taxon>Beauveria</taxon>
    </lineage>
</organism>
<dbReference type="GO" id="GO:0005811">
    <property type="term" value="C:lipid droplet"/>
    <property type="evidence" value="ECO:0007669"/>
    <property type="project" value="TreeGrafter"/>
</dbReference>
<dbReference type="InterPro" id="IPR005097">
    <property type="entry name" value="Sacchrp_dh_NADP-bd"/>
</dbReference>
<comment type="similarity">
    <text evidence="1">Belongs to the saccharopine dehydrogenase family.</text>
</comment>
<dbReference type="InterPro" id="IPR051276">
    <property type="entry name" value="Saccharopine_DH-like_oxidrdct"/>
</dbReference>
<keyword evidence="2" id="KW-0812">Transmembrane</keyword>
<evidence type="ECO:0000313" key="4">
    <source>
        <dbReference type="EMBL" id="PMB64471.1"/>
    </source>
</evidence>
<dbReference type="GO" id="GO:0005739">
    <property type="term" value="C:mitochondrion"/>
    <property type="evidence" value="ECO:0007669"/>
    <property type="project" value="TreeGrafter"/>
</dbReference>
<dbReference type="AlphaFoldDB" id="A0A2N6NB16"/>
<feature type="domain" description="Saccharopine dehydrogenase NADP binding" evidence="3">
    <location>
        <begin position="9"/>
        <end position="130"/>
    </location>
</feature>
<comment type="caution">
    <text evidence="4">The sequence shown here is derived from an EMBL/GenBank/DDBJ whole genome shotgun (WGS) entry which is preliminary data.</text>
</comment>
<dbReference type="OMA" id="VEWKATV"/>
<dbReference type="InterPro" id="IPR036291">
    <property type="entry name" value="NAD(P)-bd_dom_sf"/>
</dbReference>
<dbReference type="PANTHER" id="PTHR12286:SF5">
    <property type="entry name" value="SACCHAROPINE DEHYDROGENASE-LIKE OXIDOREDUCTASE"/>
    <property type="match status" value="1"/>
</dbReference>
<protein>
    <submittedName>
        <fullName evidence="4">Putative trans-acting enoyl reductase</fullName>
    </submittedName>
</protein>
<evidence type="ECO:0000256" key="2">
    <source>
        <dbReference type="SAM" id="Phobius"/>
    </source>
</evidence>
<gene>
    <name evidence="4" type="ORF">BM221_009860</name>
</gene>
<keyword evidence="2" id="KW-0472">Membrane</keyword>
<sequence length="429" mass="46907">MQHRRYDLVVFGATGYLGSLVSNYLSANAPATLRWAIAGRNAAKLRELSGRLQDAYPHLEAPERVVSTLEIDDLDRMVSETRLVLNTVGPFSKYGTPVVEACIRQSTAYVDSTGEHTWSHEIAMALHDRAIVKRAAIIPHCAIESSPPDLMTYLLLRKINEARLVPAGPLYFSIDHTWPGYSGGTVAAILGVLSTYSLSQINASSVPMASCVPNSGSNFPHAISILPVRYDSFLGPVTFNPSAMADRWVVLRTWSLLQRFGAVEEKYGQRFSFQGYSRAPNVLQAWLSFLAVSFMTLFVILLPPVRNLLAWLSPAPGTGPQVSREEKHYVEWKATLQAIPTTGGLKHASRATGTMRINMDVYLCCALLVAEAALSAIEVLDSGEPSSLLTKLQGGVLTPTCLGMTYIDRLQKAGLDISINLETSPKEKL</sequence>
<dbReference type="GO" id="GO:0005886">
    <property type="term" value="C:plasma membrane"/>
    <property type="evidence" value="ECO:0007669"/>
    <property type="project" value="TreeGrafter"/>
</dbReference>
<dbReference type="Pfam" id="PF03435">
    <property type="entry name" value="Sacchrp_dh_NADP"/>
    <property type="match status" value="1"/>
</dbReference>
<proteinExistence type="inferred from homology"/>